<dbReference type="PANTHER" id="PTHR47772:SF13">
    <property type="entry name" value="GASTRULA ZINC FINGER PROTEIN XLCGF49.1-LIKE-RELATED"/>
    <property type="match status" value="1"/>
</dbReference>
<name>A0A1S4FKL9_AEDAE</name>
<dbReference type="GO" id="GO:0005634">
    <property type="term" value="C:nucleus"/>
    <property type="evidence" value="ECO:0007669"/>
    <property type="project" value="UniProtKB-SubCell"/>
</dbReference>
<keyword evidence="12" id="KW-1185">Reference proteome</keyword>
<evidence type="ECO:0000256" key="6">
    <source>
        <dbReference type="ARBA" id="ARBA00023015"/>
    </source>
</evidence>
<dbReference type="InterPro" id="IPR013087">
    <property type="entry name" value="Znf_C2H2_type"/>
</dbReference>
<feature type="region of interest" description="Disordered" evidence="10">
    <location>
        <begin position="263"/>
        <end position="284"/>
    </location>
</feature>
<dbReference type="SUPFAM" id="SSF57667">
    <property type="entry name" value="beta-beta-alpha zinc fingers"/>
    <property type="match status" value="4"/>
</dbReference>
<evidence type="ECO:0000256" key="7">
    <source>
        <dbReference type="ARBA" id="ARBA00023125"/>
    </source>
</evidence>
<keyword evidence="9" id="KW-0539">Nucleus</keyword>
<dbReference type="AlphaFoldDB" id="A0A1S4FKL9"/>
<organism evidence="11 12">
    <name type="scientific">Aedes aegypti</name>
    <name type="common">Yellowfever mosquito</name>
    <name type="synonym">Culex aegypti</name>
    <dbReference type="NCBI Taxonomy" id="7159"/>
    <lineage>
        <taxon>Eukaryota</taxon>
        <taxon>Metazoa</taxon>
        <taxon>Ecdysozoa</taxon>
        <taxon>Arthropoda</taxon>
        <taxon>Hexapoda</taxon>
        <taxon>Insecta</taxon>
        <taxon>Pterygota</taxon>
        <taxon>Neoptera</taxon>
        <taxon>Endopterygota</taxon>
        <taxon>Diptera</taxon>
        <taxon>Nematocera</taxon>
        <taxon>Culicoidea</taxon>
        <taxon>Culicidae</taxon>
        <taxon>Culicinae</taxon>
        <taxon>Aedini</taxon>
        <taxon>Aedes</taxon>
        <taxon>Stegomyia</taxon>
    </lineage>
</organism>
<dbReference type="InterPro" id="IPR038441">
    <property type="entry name" value="THAP_Znf_sf"/>
</dbReference>
<keyword evidence="7" id="KW-0238">DNA-binding</keyword>
<keyword evidence="6" id="KW-0805">Transcription regulation</keyword>
<dbReference type="InParanoid" id="A0A1S4FKL9"/>
<evidence type="ECO:0000256" key="8">
    <source>
        <dbReference type="ARBA" id="ARBA00023163"/>
    </source>
</evidence>
<dbReference type="GO" id="GO:0003677">
    <property type="term" value="F:DNA binding"/>
    <property type="evidence" value="ECO:0007669"/>
    <property type="project" value="UniProtKB-UniRule"/>
</dbReference>
<dbReference type="VEuPathDB" id="VectorBase:AAEL008867"/>
<dbReference type="Pfam" id="PF00096">
    <property type="entry name" value="zf-C2H2"/>
    <property type="match status" value="1"/>
</dbReference>
<keyword evidence="5" id="KW-0862">Zinc</keyword>
<reference evidence="11 12" key="1">
    <citation type="submission" date="2017-06" db="EMBL/GenBank/DDBJ databases">
        <title>Aedes aegypti genome working group (AGWG) sequencing and assembly.</title>
        <authorList>
            <consortium name="Aedes aegypti Genome Working Group (AGWG)"/>
            <person name="Matthews B.J."/>
        </authorList>
    </citation>
    <scope>NUCLEOTIDE SEQUENCE [LARGE SCALE GENOMIC DNA]</scope>
    <source>
        <strain evidence="11 12">LVP_AGWG</strain>
    </source>
</reference>
<dbReference type="OrthoDB" id="6496718at2759"/>
<proteinExistence type="predicted"/>
<dbReference type="SUPFAM" id="SSF57716">
    <property type="entry name" value="Glucocorticoid receptor-like (DNA-binding domain)"/>
    <property type="match status" value="1"/>
</dbReference>
<dbReference type="EnsemblMetazoa" id="AAEL008867-RA">
    <property type="protein sequence ID" value="AAEL008867-PA"/>
    <property type="gene ID" value="AAEL008867"/>
</dbReference>
<dbReference type="PROSITE" id="PS50950">
    <property type="entry name" value="ZF_THAP"/>
    <property type="match status" value="1"/>
</dbReference>
<evidence type="ECO:0000256" key="2">
    <source>
        <dbReference type="ARBA" id="ARBA00022723"/>
    </source>
</evidence>
<comment type="subcellular location">
    <subcellularLocation>
        <location evidence="1">Nucleus</location>
    </subcellularLocation>
</comment>
<feature type="region of interest" description="Disordered" evidence="10">
    <location>
        <begin position="208"/>
        <end position="246"/>
    </location>
</feature>
<dbReference type="PROSITE" id="PS00028">
    <property type="entry name" value="ZINC_FINGER_C2H2_1"/>
    <property type="match status" value="6"/>
</dbReference>
<evidence type="ECO:0000313" key="11">
    <source>
        <dbReference type="EnsemblMetazoa" id="AAEL008867-PA"/>
    </source>
</evidence>
<dbReference type="InterPro" id="IPR036236">
    <property type="entry name" value="Znf_C2H2_sf"/>
</dbReference>
<keyword evidence="8" id="KW-0804">Transcription</keyword>
<evidence type="ECO:0000256" key="5">
    <source>
        <dbReference type="ARBA" id="ARBA00022833"/>
    </source>
</evidence>
<dbReference type="InterPro" id="IPR006612">
    <property type="entry name" value="THAP_Znf"/>
</dbReference>
<sequence>MGRKCSVAECGSNYESRLRLGRHATSTFKFPDDPSIREQWVAAVARPDGWQPKKTSCICMNHFRKDDFEKLSKPAKLKPDAVPTLFGTAMAEYEPIKKPSGPPEELNIDFESFYGRVLEKTEFSGWHFYKKKQIIHFYTVKDSDRDSAIEIVNSIKIYEDMKINVFNKEVRLSDAVVRRVLGRDLKLCRWSQFEALLKKYELKSKVSEPEESNDVGKRNKRQKSRNDIQMVTIPEHNIKSEPTEDDTDLLQNEMELDMEIVKEETNVPQSDEDSEQESDHSPEEKMNLYETLRILSEAKHKCFICNREHETSEQYDYHLTDHMDMLPYECDRCVTEKVVIRSLPSLNKHFLMHLKPLKCRTCDARFTTYKSRLIHEKSFHVVAEPLACEICKETFLSQKRLNKHMKNHTELESVSCKICEKQFITAYDLDLHTKSVHPSSAAFNYEELSTLDPDVTLDFNAPLENANKKPKKDFFCIQCNKHLANSNSYYSHMQGHRKQFQCGYCGVRIARLRDFRDHENTHTGKRPYECDICKMRFMAASTYYGHKATHKGEKKFACETCGRQFSRREHMVSHANIHKKLTRRGRKAAKKDAETTEAVPNDEATAPMDEPSPDNNLETNIETNAEDDVGQTEMET</sequence>
<dbReference type="SMART" id="SM00355">
    <property type="entry name" value="ZnF_C2H2"/>
    <property type="match status" value="9"/>
</dbReference>
<dbReference type="FunFam" id="3.30.160.60:FF:000065">
    <property type="entry name" value="B-cell CLL/lymphoma 6, member B"/>
    <property type="match status" value="1"/>
</dbReference>
<feature type="compositionally biased region" description="Acidic residues" evidence="10">
    <location>
        <begin position="624"/>
        <end position="636"/>
    </location>
</feature>
<dbReference type="Pfam" id="PF05485">
    <property type="entry name" value="THAP"/>
    <property type="match status" value="1"/>
</dbReference>
<dbReference type="Proteomes" id="UP000008820">
    <property type="component" value="Chromosome 3"/>
</dbReference>
<gene>
    <name evidence="11" type="primary">5571168</name>
</gene>
<evidence type="ECO:0000256" key="4">
    <source>
        <dbReference type="ARBA" id="ARBA00022771"/>
    </source>
</evidence>
<keyword evidence="4" id="KW-0863">Zinc-finger</keyword>
<feature type="region of interest" description="Disordered" evidence="10">
    <location>
        <begin position="581"/>
        <end position="636"/>
    </location>
</feature>
<reference evidence="11" key="2">
    <citation type="submission" date="2020-05" db="UniProtKB">
        <authorList>
            <consortium name="EnsemblMetazoa"/>
        </authorList>
    </citation>
    <scope>IDENTIFICATION</scope>
    <source>
        <strain evidence="11">LVP_AGWG</strain>
    </source>
</reference>
<accession>A0A1S4FKL9</accession>
<evidence type="ECO:0000256" key="3">
    <source>
        <dbReference type="ARBA" id="ARBA00022737"/>
    </source>
</evidence>
<evidence type="ECO:0000313" key="12">
    <source>
        <dbReference type="Proteomes" id="UP000008820"/>
    </source>
</evidence>
<keyword evidence="2" id="KW-0479">Metal-binding</keyword>
<dbReference type="GO" id="GO:0008270">
    <property type="term" value="F:zinc ion binding"/>
    <property type="evidence" value="ECO:0007669"/>
    <property type="project" value="UniProtKB-KW"/>
</dbReference>
<dbReference type="Gene3D" id="3.30.160.60">
    <property type="entry name" value="Classic Zinc Finger"/>
    <property type="match status" value="5"/>
</dbReference>
<dbReference type="InterPro" id="IPR050636">
    <property type="entry name" value="C2H2-ZF_domain-containing"/>
</dbReference>
<evidence type="ECO:0000256" key="1">
    <source>
        <dbReference type="ARBA" id="ARBA00004123"/>
    </source>
</evidence>
<dbReference type="PROSITE" id="PS50157">
    <property type="entry name" value="ZINC_FINGER_C2H2_2"/>
    <property type="match status" value="6"/>
</dbReference>
<dbReference type="Pfam" id="PF13894">
    <property type="entry name" value="zf-C2H2_4"/>
    <property type="match status" value="1"/>
</dbReference>
<dbReference type="PANTHER" id="PTHR47772">
    <property type="entry name" value="ZINC FINGER PROTEIN 200"/>
    <property type="match status" value="1"/>
</dbReference>
<dbReference type="SMART" id="SM00692">
    <property type="entry name" value="DM3"/>
    <property type="match status" value="1"/>
</dbReference>
<evidence type="ECO:0000256" key="10">
    <source>
        <dbReference type="SAM" id="MobiDB-lite"/>
    </source>
</evidence>
<evidence type="ECO:0000256" key="9">
    <source>
        <dbReference type="ARBA" id="ARBA00023242"/>
    </source>
</evidence>
<dbReference type="SMART" id="SM00980">
    <property type="entry name" value="THAP"/>
    <property type="match status" value="1"/>
</dbReference>
<protein>
    <submittedName>
        <fullName evidence="11">Uncharacterized protein</fullName>
    </submittedName>
</protein>
<keyword evidence="3" id="KW-0677">Repeat</keyword>
<dbReference type="Gene3D" id="6.20.210.20">
    <property type="entry name" value="THAP domain"/>
    <property type="match status" value="1"/>
</dbReference>
<feature type="compositionally biased region" description="Polar residues" evidence="10">
    <location>
        <begin position="613"/>
        <end position="623"/>
    </location>
</feature>